<evidence type="ECO:0000313" key="1">
    <source>
        <dbReference type="EMBL" id="GAA5043536.1"/>
    </source>
</evidence>
<organism evidence="1 2">
    <name type="scientific">Streptomyces similanensis</name>
    <dbReference type="NCBI Taxonomy" id="1274988"/>
    <lineage>
        <taxon>Bacteria</taxon>
        <taxon>Bacillati</taxon>
        <taxon>Actinomycetota</taxon>
        <taxon>Actinomycetes</taxon>
        <taxon>Kitasatosporales</taxon>
        <taxon>Streptomycetaceae</taxon>
        <taxon>Streptomyces</taxon>
    </lineage>
</organism>
<name>A0ABP9JUG8_9ACTN</name>
<gene>
    <name evidence="1" type="ORF">GCM10023336_05200</name>
</gene>
<reference evidence="2" key="1">
    <citation type="journal article" date="2019" name="Int. J. Syst. Evol. Microbiol.">
        <title>The Global Catalogue of Microorganisms (GCM) 10K type strain sequencing project: providing services to taxonomists for standard genome sequencing and annotation.</title>
        <authorList>
            <consortium name="The Broad Institute Genomics Platform"/>
            <consortium name="The Broad Institute Genome Sequencing Center for Infectious Disease"/>
            <person name="Wu L."/>
            <person name="Ma J."/>
        </authorList>
    </citation>
    <scope>NUCLEOTIDE SEQUENCE [LARGE SCALE GENOMIC DNA]</scope>
    <source>
        <strain evidence="2">JCM 18410</strain>
    </source>
</reference>
<keyword evidence="2" id="KW-1185">Reference proteome</keyword>
<proteinExistence type="predicted"/>
<evidence type="ECO:0000313" key="2">
    <source>
        <dbReference type="Proteomes" id="UP001500124"/>
    </source>
</evidence>
<protein>
    <submittedName>
        <fullName evidence="1">Uncharacterized protein</fullName>
    </submittedName>
</protein>
<sequence>MQDQCPSAGQADGHDRHGLLEYEIRSADRTMVRSLVQSHPALHHRTGLCHLLTSQRLQSPDDIHRCVGERFGRALVRLAGLADA</sequence>
<dbReference type="EMBL" id="BAABKC010000007">
    <property type="protein sequence ID" value="GAA5043536.1"/>
    <property type="molecule type" value="Genomic_DNA"/>
</dbReference>
<comment type="caution">
    <text evidence="1">The sequence shown here is derived from an EMBL/GenBank/DDBJ whole genome shotgun (WGS) entry which is preliminary data.</text>
</comment>
<dbReference type="Proteomes" id="UP001500124">
    <property type="component" value="Unassembled WGS sequence"/>
</dbReference>
<accession>A0ABP9JUG8</accession>